<accession>A0AAQ3N1G5</accession>
<keyword evidence="3" id="KW-1185">Reference proteome</keyword>
<gene>
    <name evidence="2" type="ORF">V8G54_027208</name>
</gene>
<feature type="non-terminal residue" evidence="2">
    <location>
        <position position="109"/>
    </location>
</feature>
<dbReference type="AlphaFoldDB" id="A0AAQ3N1G5"/>
<evidence type="ECO:0000313" key="3">
    <source>
        <dbReference type="Proteomes" id="UP001374535"/>
    </source>
</evidence>
<organism evidence="2 3">
    <name type="scientific">Vigna mungo</name>
    <name type="common">Black gram</name>
    <name type="synonym">Phaseolus mungo</name>
    <dbReference type="NCBI Taxonomy" id="3915"/>
    <lineage>
        <taxon>Eukaryota</taxon>
        <taxon>Viridiplantae</taxon>
        <taxon>Streptophyta</taxon>
        <taxon>Embryophyta</taxon>
        <taxon>Tracheophyta</taxon>
        <taxon>Spermatophyta</taxon>
        <taxon>Magnoliopsida</taxon>
        <taxon>eudicotyledons</taxon>
        <taxon>Gunneridae</taxon>
        <taxon>Pentapetalae</taxon>
        <taxon>rosids</taxon>
        <taxon>fabids</taxon>
        <taxon>Fabales</taxon>
        <taxon>Fabaceae</taxon>
        <taxon>Papilionoideae</taxon>
        <taxon>50 kb inversion clade</taxon>
        <taxon>NPAAA clade</taxon>
        <taxon>indigoferoid/millettioid clade</taxon>
        <taxon>Phaseoleae</taxon>
        <taxon>Vigna</taxon>
    </lineage>
</organism>
<reference evidence="2 3" key="1">
    <citation type="journal article" date="2023" name="Life. Sci Alliance">
        <title>Evolutionary insights into 3D genome organization and epigenetic landscape of Vigna mungo.</title>
        <authorList>
            <person name="Junaid A."/>
            <person name="Singh B."/>
            <person name="Bhatia S."/>
        </authorList>
    </citation>
    <scope>NUCLEOTIDE SEQUENCE [LARGE SCALE GENOMIC DNA]</scope>
    <source>
        <strain evidence="2">Urdbean</strain>
    </source>
</reference>
<name>A0AAQ3N1G5_VIGMU</name>
<sequence length="109" mass="12497">MDDVHLQGEEEVEVEDMDEQHVQGEEEVVIEDFTSNKDDDVGEVHGEVREGVIDEGQMNEGLVDVDVHINELLDNNIERSMSVEVNVNEENRDLEINYSAYSYKKSNDK</sequence>
<feature type="compositionally biased region" description="Acidic residues" evidence="1">
    <location>
        <begin position="9"/>
        <end position="18"/>
    </location>
</feature>
<feature type="region of interest" description="Disordered" evidence="1">
    <location>
        <begin position="1"/>
        <end position="22"/>
    </location>
</feature>
<dbReference type="EMBL" id="CP144693">
    <property type="protein sequence ID" value="WVZ01139.1"/>
    <property type="molecule type" value="Genomic_DNA"/>
</dbReference>
<dbReference type="Proteomes" id="UP001374535">
    <property type="component" value="Chromosome 8"/>
</dbReference>
<evidence type="ECO:0000313" key="2">
    <source>
        <dbReference type="EMBL" id="WVZ01139.1"/>
    </source>
</evidence>
<proteinExistence type="predicted"/>
<protein>
    <submittedName>
        <fullName evidence="2">Uncharacterized protein</fullName>
    </submittedName>
</protein>
<evidence type="ECO:0000256" key="1">
    <source>
        <dbReference type="SAM" id="MobiDB-lite"/>
    </source>
</evidence>